<evidence type="ECO:0000313" key="2">
    <source>
        <dbReference type="Proteomes" id="UP000028007"/>
    </source>
</evidence>
<sequence>MLKIALLFKYIENMLSRILFVLLLNPLLLFSQTKAAENCIESIKLYKSYKNYGNNQANDSICLSGKSKKFRIFYNKLILKDGQNKRKYAHGSLWGYQKGNDLFRFFDKTTTFGTYGYHKIIDTAGLIIYSKMESGGYRMSSTYKVYFYSMDLNSPLKKLTIKNLEADFPNPEFIAELKKLKNLSIKQANSNLRINDIYNKFYKH</sequence>
<gene>
    <name evidence="1" type="ORF">N180_06695</name>
</gene>
<dbReference type="AlphaFoldDB" id="A0A081PHP0"/>
<dbReference type="EMBL" id="JNFF01000048">
    <property type="protein sequence ID" value="KEQ30213.1"/>
    <property type="molecule type" value="Genomic_DNA"/>
</dbReference>
<reference evidence="1 2" key="1">
    <citation type="journal article" date="1992" name="Int. J. Syst. Bacteriol.">
        <title>Sphingobacterium antarcticus sp. nov. a Psychrotrophic Bacterium from the Soils of Schirmacher Oasis, Antarctica.</title>
        <authorList>
            <person name="Shivaji S."/>
            <person name="Ray M.K."/>
            <person name="Rao N.S."/>
            <person name="Saiserr L."/>
            <person name="Jagannadham M.V."/>
            <person name="Kumar G.S."/>
            <person name="Reddy G."/>
            <person name="Bhargava P.M."/>
        </authorList>
    </citation>
    <scope>NUCLEOTIDE SEQUENCE [LARGE SCALE GENOMIC DNA]</scope>
    <source>
        <strain evidence="1 2">4BY</strain>
    </source>
</reference>
<protein>
    <submittedName>
        <fullName evidence="1">Uncharacterized protein</fullName>
    </submittedName>
</protein>
<comment type="caution">
    <text evidence="1">The sequence shown here is derived from an EMBL/GenBank/DDBJ whole genome shotgun (WGS) entry which is preliminary data.</text>
</comment>
<name>A0A081PHP0_9SPHI</name>
<keyword evidence="2" id="KW-1185">Reference proteome</keyword>
<dbReference type="Proteomes" id="UP000028007">
    <property type="component" value="Unassembled WGS sequence"/>
</dbReference>
<dbReference type="eggNOG" id="ENOG503313Z">
    <property type="taxonomic scope" value="Bacteria"/>
</dbReference>
<evidence type="ECO:0000313" key="1">
    <source>
        <dbReference type="EMBL" id="KEQ30213.1"/>
    </source>
</evidence>
<proteinExistence type="predicted"/>
<accession>A0A081PHP0</accession>
<organism evidence="1 2">
    <name type="scientific">Pedobacter antarcticus 4BY</name>
    <dbReference type="NCBI Taxonomy" id="1358423"/>
    <lineage>
        <taxon>Bacteria</taxon>
        <taxon>Pseudomonadati</taxon>
        <taxon>Bacteroidota</taxon>
        <taxon>Sphingobacteriia</taxon>
        <taxon>Sphingobacteriales</taxon>
        <taxon>Sphingobacteriaceae</taxon>
        <taxon>Pedobacter</taxon>
    </lineage>
</organism>